<reference evidence="2 3" key="1">
    <citation type="journal article" date="2010" name="Nature">
        <title>The Ectocarpus genome and the independent evolution of multicellularity in brown algae.</title>
        <authorList>
            <person name="Cock J.M."/>
            <person name="Sterck L."/>
            <person name="Rouze P."/>
            <person name="Scornet D."/>
            <person name="Allen A.E."/>
            <person name="Amoutzias G."/>
            <person name="Anthouard V."/>
            <person name="Artiguenave F."/>
            <person name="Aury J.M."/>
            <person name="Badger J.H."/>
            <person name="Beszteri B."/>
            <person name="Billiau K."/>
            <person name="Bonnet E."/>
            <person name="Bothwell J.H."/>
            <person name="Bowler C."/>
            <person name="Boyen C."/>
            <person name="Brownlee C."/>
            <person name="Carrano C.J."/>
            <person name="Charrier B."/>
            <person name="Cho G.Y."/>
            <person name="Coelho S.M."/>
            <person name="Collen J."/>
            <person name="Corre E."/>
            <person name="Da Silva C."/>
            <person name="Delage L."/>
            <person name="Delaroque N."/>
            <person name="Dittami S.M."/>
            <person name="Doulbeau S."/>
            <person name="Elias M."/>
            <person name="Farnham G."/>
            <person name="Gachon C.M."/>
            <person name="Gschloessl B."/>
            <person name="Heesch S."/>
            <person name="Jabbari K."/>
            <person name="Jubin C."/>
            <person name="Kawai H."/>
            <person name="Kimura K."/>
            <person name="Kloareg B."/>
            <person name="Kupper F.C."/>
            <person name="Lang D."/>
            <person name="Le Bail A."/>
            <person name="Leblanc C."/>
            <person name="Lerouge P."/>
            <person name="Lohr M."/>
            <person name="Lopez P.J."/>
            <person name="Martens C."/>
            <person name="Maumus F."/>
            <person name="Michel G."/>
            <person name="Miranda-Saavedra D."/>
            <person name="Morales J."/>
            <person name="Moreau H."/>
            <person name="Motomura T."/>
            <person name="Nagasato C."/>
            <person name="Napoli C.A."/>
            <person name="Nelson D.R."/>
            <person name="Nyvall-Collen P."/>
            <person name="Peters A.F."/>
            <person name="Pommier C."/>
            <person name="Potin P."/>
            <person name="Poulain J."/>
            <person name="Quesneville H."/>
            <person name="Read B."/>
            <person name="Rensing S.A."/>
            <person name="Ritter A."/>
            <person name="Rousvoal S."/>
            <person name="Samanta M."/>
            <person name="Samson G."/>
            <person name="Schroeder D.C."/>
            <person name="Segurens B."/>
            <person name="Strittmatter M."/>
            <person name="Tonon T."/>
            <person name="Tregear J.W."/>
            <person name="Valentin K."/>
            <person name="von Dassow P."/>
            <person name="Yamagishi T."/>
            <person name="Van de Peer Y."/>
            <person name="Wincker P."/>
        </authorList>
    </citation>
    <scope>NUCLEOTIDE SEQUENCE [LARGE SCALE GENOMIC DNA]</scope>
    <source>
        <strain evidence="3">Ec32 / CCAP1310/4</strain>
    </source>
</reference>
<sequence>MSAVANPESGLDADERIAIVSESTNEVTGSARRAEMRRDNLPHRATYVFIQAPGGESEKNPDLWVQKRTMIKDYCPGLLDPSTGGVVGHGESYEDNARRELEEEMGVKATGGTGEGGGRAEGELRHCFSFHYKDDHTNVWGDAWDCVWGGEIVPQPEEVQSVHRYSLSELIAGRDKAGEKLESTPDGVIALEKYRDWLAETKEK</sequence>
<dbReference type="InParanoid" id="D7FXL3"/>
<dbReference type="PANTHER" id="PTHR10885:SF0">
    <property type="entry name" value="ISOPENTENYL-DIPHOSPHATE DELTA-ISOMERASE"/>
    <property type="match status" value="1"/>
</dbReference>
<dbReference type="Pfam" id="PF00293">
    <property type="entry name" value="NUDIX"/>
    <property type="match status" value="1"/>
</dbReference>
<dbReference type="SUPFAM" id="SSF55811">
    <property type="entry name" value="Nudix"/>
    <property type="match status" value="1"/>
</dbReference>
<dbReference type="eggNOG" id="ENOG502RZMS">
    <property type="taxonomic scope" value="Eukaryota"/>
</dbReference>
<evidence type="ECO:0000313" key="2">
    <source>
        <dbReference type="EMBL" id="CBJ26454.1"/>
    </source>
</evidence>
<dbReference type="EMBL" id="FN649732">
    <property type="protein sequence ID" value="CBJ26454.1"/>
    <property type="molecule type" value="Genomic_DNA"/>
</dbReference>
<dbReference type="STRING" id="2880.D7FXL3"/>
<evidence type="ECO:0000313" key="3">
    <source>
        <dbReference type="Proteomes" id="UP000002630"/>
    </source>
</evidence>
<evidence type="ECO:0000259" key="1">
    <source>
        <dbReference type="PROSITE" id="PS51462"/>
    </source>
</evidence>
<name>D7FXL3_ECTSI</name>
<protein>
    <recommendedName>
        <fullName evidence="1">Nudix hydrolase domain-containing protein</fullName>
    </recommendedName>
</protein>
<dbReference type="Proteomes" id="UP000002630">
    <property type="component" value="Linkage Group LG07"/>
</dbReference>
<dbReference type="PANTHER" id="PTHR10885">
    <property type="entry name" value="ISOPENTENYL-DIPHOSPHATE DELTA-ISOMERASE"/>
    <property type="match status" value="1"/>
</dbReference>
<dbReference type="PROSITE" id="PS51462">
    <property type="entry name" value="NUDIX"/>
    <property type="match status" value="1"/>
</dbReference>
<dbReference type="AlphaFoldDB" id="D7FXL3"/>
<dbReference type="OrthoDB" id="510307at2759"/>
<dbReference type="GO" id="GO:0003824">
    <property type="term" value="F:catalytic activity"/>
    <property type="evidence" value="ECO:0007669"/>
    <property type="project" value="UniProtKB-ARBA"/>
</dbReference>
<proteinExistence type="predicted"/>
<dbReference type="EMBL" id="FN648520">
    <property type="protein sequence ID" value="CBJ26454.1"/>
    <property type="molecule type" value="Genomic_DNA"/>
</dbReference>
<accession>D7FXL3</accession>
<feature type="domain" description="Nudix hydrolase" evidence="1">
    <location>
        <begin position="41"/>
        <end position="189"/>
    </location>
</feature>
<keyword evidence="3" id="KW-1185">Reference proteome</keyword>
<dbReference type="Gene3D" id="3.90.79.10">
    <property type="entry name" value="Nucleoside Triphosphate Pyrophosphohydrolase"/>
    <property type="match status" value="1"/>
</dbReference>
<dbReference type="OMA" id="QICTHLR"/>
<organism evidence="2 3">
    <name type="scientific">Ectocarpus siliculosus</name>
    <name type="common">Brown alga</name>
    <name type="synonym">Conferva siliculosa</name>
    <dbReference type="NCBI Taxonomy" id="2880"/>
    <lineage>
        <taxon>Eukaryota</taxon>
        <taxon>Sar</taxon>
        <taxon>Stramenopiles</taxon>
        <taxon>Ochrophyta</taxon>
        <taxon>PX clade</taxon>
        <taxon>Phaeophyceae</taxon>
        <taxon>Ectocarpales</taxon>
        <taxon>Ectocarpaceae</taxon>
        <taxon>Ectocarpus</taxon>
    </lineage>
</organism>
<dbReference type="InterPro" id="IPR000086">
    <property type="entry name" value="NUDIX_hydrolase_dom"/>
</dbReference>
<gene>
    <name evidence="2" type="ORF">Esi_0033_0092</name>
</gene>
<dbReference type="InterPro" id="IPR015797">
    <property type="entry name" value="NUDIX_hydrolase-like_dom_sf"/>
</dbReference>
<dbReference type="CDD" id="cd04697">
    <property type="entry name" value="NUDIX_Hydrolase"/>
    <property type="match status" value="1"/>
</dbReference>